<dbReference type="HOGENOM" id="CLU_2940847_0_0_6"/>
<name>A0A077NUB2_XENBV</name>
<gene>
    <name evidence="1" type="ORF">XBO1_2030005</name>
</gene>
<dbReference type="EMBL" id="CBSX010000117">
    <property type="protein sequence ID" value="CDH05807.1"/>
    <property type="molecule type" value="Genomic_DNA"/>
</dbReference>
<organism evidence="1">
    <name type="scientific">Xenorhabdus bovienii str. oregonense</name>
    <dbReference type="NCBI Taxonomy" id="1398202"/>
    <lineage>
        <taxon>Bacteria</taxon>
        <taxon>Pseudomonadati</taxon>
        <taxon>Pseudomonadota</taxon>
        <taxon>Gammaproteobacteria</taxon>
        <taxon>Enterobacterales</taxon>
        <taxon>Morganellaceae</taxon>
        <taxon>Xenorhabdus</taxon>
    </lineage>
</organism>
<reference evidence="1" key="1">
    <citation type="submission" date="2013-07" db="EMBL/GenBank/DDBJ databases">
        <title>Sub-species coevolution in mutualistic symbiosis.</title>
        <authorList>
            <person name="Murfin K."/>
            <person name="Klassen J."/>
            <person name="Lee M."/>
            <person name="Forst S."/>
            <person name="Stock P."/>
            <person name="Goodrich-Blair H."/>
        </authorList>
    </citation>
    <scope>NUCLEOTIDE SEQUENCE [LARGE SCALE GENOMIC DNA]</scope>
    <source>
        <strain evidence="1">Oregonense</strain>
    </source>
</reference>
<proteinExistence type="predicted"/>
<accession>A0A077NUB2</accession>
<comment type="caution">
    <text evidence="1">The sequence shown here is derived from an EMBL/GenBank/DDBJ whole genome shotgun (WGS) entry which is preliminary data.</text>
</comment>
<protein>
    <submittedName>
        <fullName evidence="1">Uncharacterized protein</fullName>
    </submittedName>
</protein>
<evidence type="ECO:0000313" key="1">
    <source>
        <dbReference type="EMBL" id="CDH05807.1"/>
    </source>
</evidence>
<sequence>MMRYRALRLPERKAGDCGTVGRKLLSLKGRNLTFDIWVIPYVLDGLNSSPPTVVISTLVA</sequence>
<dbReference type="Proteomes" id="UP000028483">
    <property type="component" value="Unassembled WGS sequence"/>
</dbReference>
<dbReference type="AlphaFoldDB" id="A0A077NUB2"/>